<dbReference type="Proteomes" id="UP000335415">
    <property type="component" value="Unassembled WGS sequence"/>
</dbReference>
<evidence type="ECO:0000313" key="2">
    <source>
        <dbReference type="EMBL" id="KAA8995860.1"/>
    </source>
</evidence>
<dbReference type="AlphaFoldDB" id="A0A5J5FSC1"/>
<comment type="caution">
    <text evidence="2">The sequence shown here is derived from an EMBL/GenBank/DDBJ whole genome shotgun (WGS) entry which is preliminary data.</text>
</comment>
<accession>A0A5J5FSC1</accession>
<dbReference type="EMBL" id="VYKJ01000016">
    <property type="protein sequence ID" value="KAA8995860.1"/>
    <property type="molecule type" value="Genomic_DNA"/>
</dbReference>
<feature type="region of interest" description="Disordered" evidence="1">
    <location>
        <begin position="90"/>
        <end position="140"/>
    </location>
</feature>
<dbReference type="RefSeq" id="WP_150437319.1">
    <property type="nucleotide sequence ID" value="NZ_VYKJ01000016.1"/>
</dbReference>
<gene>
    <name evidence="2" type="ORF">FJU30_23085</name>
</gene>
<evidence type="ECO:0000313" key="3">
    <source>
        <dbReference type="Proteomes" id="UP000335415"/>
    </source>
</evidence>
<reference evidence="2 3" key="1">
    <citation type="submission" date="2019-09" db="EMBL/GenBank/DDBJ databases">
        <authorList>
            <person name="Li Y."/>
        </authorList>
    </citation>
    <scope>NUCLEOTIDE SEQUENCE [LARGE SCALE GENOMIC DNA]</scope>
    <source>
        <strain evidence="2 3">L3-3HA</strain>
    </source>
</reference>
<dbReference type="OrthoDB" id="8445945at2"/>
<keyword evidence="3" id="KW-1185">Reference proteome</keyword>
<organism evidence="2 3">
    <name type="scientific">Affinibrenneria salicis</name>
    <dbReference type="NCBI Taxonomy" id="2590031"/>
    <lineage>
        <taxon>Bacteria</taxon>
        <taxon>Pseudomonadati</taxon>
        <taxon>Pseudomonadota</taxon>
        <taxon>Gammaproteobacteria</taxon>
        <taxon>Enterobacterales</taxon>
        <taxon>Pectobacteriaceae</taxon>
        <taxon>Affinibrenneria</taxon>
    </lineage>
</organism>
<name>A0A5J5FSC1_9GAMM</name>
<evidence type="ECO:0000256" key="1">
    <source>
        <dbReference type="SAM" id="MobiDB-lite"/>
    </source>
</evidence>
<dbReference type="InterPro" id="IPR021693">
    <property type="entry name" value="DUF3275"/>
</dbReference>
<sequence length="213" mass="23450">MNNTSTAPVMVAGKLVVRTIHGRNGDFNVGLLETAIGSFSVKNRELEQYTAGIYEGQFVIGKIYLHSWSYGANSGFEMRVRLDAMNIATDEALTPGDEQKLTPPVNDPLDEEEPAQSPQPETPAGKAIEPTPAENTAARRPQFVVPTSAEQEDDDQKLFGPLWPLGDIVKLDATAPRQVLRQQKARLSRLGYDFRAQEQHFIKTAVPAEETTS</sequence>
<protein>
    <submittedName>
        <fullName evidence="2">DUF3275 family protein</fullName>
    </submittedName>
</protein>
<proteinExistence type="predicted"/>
<dbReference type="Pfam" id="PF11679">
    <property type="entry name" value="DUF3275"/>
    <property type="match status" value="1"/>
</dbReference>